<evidence type="ECO:0000259" key="4">
    <source>
        <dbReference type="Pfam" id="PF00535"/>
    </source>
</evidence>
<evidence type="ECO:0000313" key="6">
    <source>
        <dbReference type="Proteomes" id="UP000612893"/>
    </source>
</evidence>
<dbReference type="RefSeq" id="WP_338205768.1">
    <property type="nucleotide sequence ID" value="NZ_JAEKNR010000249.1"/>
</dbReference>
<evidence type="ECO:0000256" key="3">
    <source>
        <dbReference type="ARBA" id="ARBA00022679"/>
    </source>
</evidence>
<keyword evidence="6" id="KW-1185">Reference proteome</keyword>
<evidence type="ECO:0000256" key="1">
    <source>
        <dbReference type="ARBA" id="ARBA00006739"/>
    </source>
</evidence>
<accession>A0A934KG53</accession>
<dbReference type="Gene3D" id="3.90.550.10">
    <property type="entry name" value="Spore Coat Polysaccharide Biosynthesis Protein SpsA, Chain A"/>
    <property type="match status" value="1"/>
</dbReference>
<organism evidence="5 6">
    <name type="scientific">Candidatus Nephthysia bennettiae</name>
    <dbReference type="NCBI Taxonomy" id="3127016"/>
    <lineage>
        <taxon>Bacteria</taxon>
        <taxon>Bacillati</taxon>
        <taxon>Candidatus Dormiibacterota</taxon>
        <taxon>Candidatus Dormibacteria</taxon>
        <taxon>Candidatus Dormibacterales</taxon>
        <taxon>Candidatus Dormibacteraceae</taxon>
        <taxon>Candidatus Nephthysia</taxon>
    </lineage>
</organism>
<reference evidence="5" key="1">
    <citation type="submission" date="2020-10" db="EMBL/GenBank/DDBJ databases">
        <title>Ca. Dormibacterota MAGs.</title>
        <authorList>
            <person name="Montgomery K."/>
        </authorList>
    </citation>
    <scope>NUCLEOTIDE SEQUENCE [LARGE SCALE GENOMIC DNA]</scope>
    <source>
        <strain evidence="5">SC8812_S17_10</strain>
    </source>
</reference>
<feature type="domain" description="Glycosyltransferase 2-like" evidence="4">
    <location>
        <begin position="11"/>
        <end position="166"/>
    </location>
</feature>
<protein>
    <submittedName>
        <fullName evidence="5">Glycosyltransferase</fullName>
    </submittedName>
</protein>
<evidence type="ECO:0000256" key="2">
    <source>
        <dbReference type="ARBA" id="ARBA00022676"/>
    </source>
</evidence>
<gene>
    <name evidence="5" type="ORF">JF922_25995</name>
</gene>
<dbReference type="InterPro" id="IPR029044">
    <property type="entry name" value="Nucleotide-diphossugar_trans"/>
</dbReference>
<dbReference type="Pfam" id="PF00535">
    <property type="entry name" value="Glycos_transf_2"/>
    <property type="match status" value="1"/>
</dbReference>
<dbReference type="InterPro" id="IPR050834">
    <property type="entry name" value="Glycosyltransf_2"/>
</dbReference>
<dbReference type="PANTHER" id="PTHR43685:SF5">
    <property type="entry name" value="GLYCOSYLTRANSFERASE EPSE-RELATED"/>
    <property type="match status" value="1"/>
</dbReference>
<dbReference type="AlphaFoldDB" id="A0A934KG53"/>
<keyword evidence="2" id="KW-0328">Glycosyltransferase</keyword>
<dbReference type="Proteomes" id="UP000612893">
    <property type="component" value="Unassembled WGS sequence"/>
</dbReference>
<keyword evidence="3" id="KW-0808">Transferase</keyword>
<dbReference type="InterPro" id="IPR001173">
    <property type="entry name" value="Glyco_trans_2-like"/>
</dbReference>
<dbReference type="EMBL" id="JAEKNR010000249">
    <property type="protein sequence ID" value="MBJ7601515.1"/>
    <property type="molecule type" value="Genomic_DNA"/>
</dbReference>
<evidence type="ECO:0000313" key="5">
    <source>
        <dbReference type="EMBL" id="MBJ7601515.1"/>
    </source>
</evidence>
<proteinExistence type="inferred from homology"/>
<sequence length="291" mass="31157">MGFGGRSRVAIVIVTRDRCQTLLKSLDHLAALGEGHRVVVVDNGSTDGTLGMVSRRHPQVLLLPLEHNLGSAARTAGAAAVEEPYVALCDDDSWWAPGSLARAERVLDDHPALGLIAGRVLIGDAEREDPTCRLMSGSPLPRHPGQAGAPVLGFLACAAVFRRSAYLEAGGFHPNFGVGGEETLLSVDLASTGWQLAYVPEVVAHHHPPPRPDSAARRRRQARNSLWLTWLRRPLPGALRQTAGLIHSAFKDPAVARGLADAVAGGSWVFRERRPVGHDLERGLRALGDSI</sequence>
<comment type="caution">
    <text evidence="5">The sequence shown here is derived from an EMBL/GenBank/DDBJ whole genome shotgun (WGS) entry which is preliminary data.</text>
</comment>
<name>A0A934KG53_9BACT</name>
<dbReference type="GO" id="GO:0016757">
    <property type="term" value="F:glycosyltransferase activity"/>
    <property type="evidence" value="ECO:0007669"/>
    <property type="project" value="UniProtKB-KW"/>
</dbReference>
<dbReference type="PANTHER" id="PTHR43685">
    <property type="entry name" value="GLYCOSYLTRANSFERASE"/>
    <property type="match status" value="1"/>
</dbReference>
<comment type="similarity">
    <text evidence="1">Belongs to the glycosyltransferase 2 family.</text>
</comment>
<dbReference type="SUPFAM" id="SSF53448">
    <property type="entry name" value="Nucleotide-diphospho-sugar transferases"/>
    <property type="match status" value="1"/>
</dbReference>